<evidence type="ECO:0000256" key="1">
    <source>
        <dbReference type="ARBA" id="ARBA00004418"/>
    </source>
</evidence>
<dbReference type="PANTHER" id="PTHR30600">
    <property type="entry name" value="CYTOCHROME C PEROXIDASE-RELATED"/>
    <property type="match status" value="1"/>
</dbReference>
<evidence type="ECO:0000256" key="9">
    <source>
        <dbReference type="PIRSR" id="PIRSR000294-2"/>
    </source>
</evidence>
<dbReference type="InterPro" id="IPR036909">
    <property type="entry name" value="Cyt_c-like_dom_sf"/>
</dbReference>
<dbReference type="GO" id="GO:0009055">
    <property type="term" value="F:electron transfer activity"/>
    <property type="evidence" value="ECO:0007669"/>
    <property type="project" value="InterPro"/>
</dbReference>
<dbReference type="InterPro" id="IPR026259">
    <property type="entry name" value="MauG/Cytc_peroxidase"/>
</dbReference>
<dbReference type="OrthoDB" id="9805202at2"/>
<feature type="binding site" description="axial binding residue" evidence="9">
    <location>
        <position position="92"/>
    </location>
    <ligand>
        <name>heme c</name>
        <dbReference type="ChEBI" id="CHEBI:61717"/>
        <label>1</label>
    </ligand>
    <ligandPart>
        <name>Fe</name>
        <dbReference type="ChEBI" id="CHEBI:18248"/>
    </ligandPart>
</feature>
<evidence type="ECO:0000256" key="4">
    <source>
        <dbReference type="ARBA" id="ARBA00022729"/>
    </source>
</evidence>
<feature type="chain" id="PRO_5021371379" evidence="10">
    <location>
        <begin position="24"/>
        <end position="415"/>
    </location>
</feature>
<dbReference type="GO" id="GO:0046872">
    <property type="term" value="F:metal ion binding"/>
    <property type="evidence" value="ECO:0007669"/>
    <property type="project" value="UniProtKB-KW"/>
</dbReference>
<organism evidence="12 13">
    <name type="scientific">Massilia horti</name>
    <dbReference type="NCBI Taxonomy" id="2562153"/>
    <lineage>
        <taxon>Bacteria</taxon>
        <taxon>Pseudomonadati</taxon>
        <taxon>Pseudomonadota</taxon>
        <taxon>Betaproteobacteria</taxon>
        <taxon>Burkholderiales</taxon>
        <taxon>Oxalobacteraceae</taxon>
        <taxon>Telluria group</taxon>
        <taxon>Massilia</taxon>
    </lineage>
</organism>
<dbReference type="Pfam" id="PF03150">
    <property type="entry name" value="CCP_MauG"/>
    <property type="match status" value="1"/>
</dbReference>
<evidence type="ECO:0000256" key="5">
    <source>
        <dbReference type="ARBA" id="ARBA00022764"/>
    </source>
</evidence>
<keyword evidence="4 10" id="KW-0732">Signal</keyword>
<feature type="binding site" description="axial binding residue" evidence="9">
    <location>
        <position position="273"/>
    </location>
    <ligand>
        <name>heme c</name>
        <dbReference type="ChEBI" id="CHEBI:61717"/>
        <label>2</label>
    </ligand>
    <ligandPart>
        <name>Fe</name>
        <dbReference type="ChEBI" id="CHEBI:18248"/>
    </ligandPart>
</feature>
<evidence type="ECO:0000256" key="7">
    <source>
        <dbReference type="ARBA" id="ARBA00023004"/>
    </source>
</evidence>
<feature type="binding site" description="covalent" evidence="8">
    <location>
        <position position="88"/>
    </location>
    <ligand>
        <name>heme c</name>
        <dbReference type="ChEBI" id="CHEBI:61717"/>
        <label>1</label>
    </ligand>
</feature>
<gene>
    <name evidence="12" type="ORF">E4O92_07455</name>
</gene>
<name>A0A4Y9T5P9_9BURK</name>
<evidence type="ECO:0000256" key="3">
    <source>
        <dbReference type="ARBA" id="ARBA00022723"/>
    </source>
</evidence>
<comment type="caution">
    <text evidence="12">The sequence shown here is derived from an EMBL/GenBank/DDBJ whole genome shotgun (WGS) entry which is preliminary data.</text>
</comment>
<evidence type="ECO:0000259" key="11">
    <source>
        <dbReference type="PROSITE" id="PS51007"/>
    </source>
</evidence>
<keyword evidence="6" id="KW-0560">Oxidoreductase</keyword>
<dbReference type="PROSITE" id="PS51007">
    <property type="entry name" value="CYTC"/>
    <property type="match status" value="2"/>
</dbReference>
<dbReference type="Proteomes" id="UP000297258">
    <property type="component" value="Unassembled WGS sequence"/>
</dbReference>
<sequence length="415" mass="45040">MKTALGKLILVLGAALTAGAALAAALASRETDNWSDDELVIMSSIRLSELERAPADPSNAVEQSPAAVHLGQRIFADARFSSNGAVSCASCHQPDKQFQDGLPLGQGVGTGKRRTMPLAGAGHSAFAFWDGRKDSLWSQALGPMEDPLEHGGNRLAYAHLINAHYRSQYEALFGPMPDLRHLPNEGGPLGTPTQRAAWDALKDEDKREVSRVFANIGKAIAAYEKTLGYDQSRLDRYIDGVERQDRTAQQLLTAQEKNGLRLFIGKAQCVTCHNGPLLTDQQFHNTGIAPRIPGQPDPGRGAAIAKLLRDEFNCLGPYSDAKPEQCEELRFLSSDDHALDGAFKVPSLRNVAGRAPYMHAGQVASLHDVVEHYNKAPRAAMGHSELKPLRLSEGEVRDLVAFLGTLTSNVIEEKR</sequence>
<feature type="binding site" description="covalent" evidence="8">
    <location>
        <position position="272"/>
    </location>
    <ligand>
        <name>heme c</name>
        <dbReference type="ChEBI" id="CHEBI:61717"/>
        <label>2</label>
    </ligand>
</feature>
<feature type="domain" description="Cytochrome c" evidence="11">
    <location>
        <begin position="254"/>
        <end position="407"/>
    </location>
</feature>
<reference evidence="12 13" key="1">
    <citation type="submission" date="2019-03" db="EMBL/GenBank/DDBJ databases">
        <title>Draft genome of Massilia hortus sp. nov., a novel bacterial species of the Oxalobacteraceae family.</title>
        <authorList>
            <person name="Peta V."/>
            <person name="Raths R."/>
            <person name="Bucking H."/>
        </authorList>
    </citation>
    <scope>NUCLEOTIDE SEQUENCE [LARGE SCALE GENOMIC DNA]</scope>
    <source>
        <strain evidence="12 13">ONC3</strain>
    </source>
</reference>
<dbReference type="SUPFAM" id="SSF46626">
    <property type="entry name" value="Cytochrome c"/>
    <property type="match status" value="2"/>
</dbReference>
<dbReference type="InterPro" id="IPR004852">
    <property type="entry name" value="Di-haem_cyt_c_peroxidsae"/>
</dbReference>
<dbReference type="EMBL" id="SPUM01000044">
    <property type="protein sequence ID" value="TFW33197.1"/>
    <property type="molecule type" value="Genomic_DNA"/>
</dbReference>
<evidence type="ECO:0000313" key="13">
    <source>
        <dbReference type="Proteomes" id="UP000297258"/>
    </source>
</evidence>
<proteinExistence type="predicted"/>
<evidence type="ECO:0000256" key="6">
    <source>
        <dbReference type="ARBA" id="ARBA00023002"/>
    </source>
</evidence>
<keyword evidence="2 8" id="KW-0349">Heme</keyword>
<dbReference type="GO" id="GO:0042597">
    <property type="term" value="C:periplasmic space"/>
    <property type="evidence" value="ECO:0007669"/>
    <property type="project" value="UniProtKB-SubCell"/>
</dbReference>
<comment type="cofactor">
    <cofactor evidence="8">
        <name>heme</name>
        <dbReference type="ChEBI" id="CHEBI:30413"/>
    </cofactor>
    <text evidence="8">Binds 2 heme groups.</text>
</comment>
<evidence type="ECO:0000256" key="8">
    <source>
        <dbReference type="PIRSR" id="PIRSR000294-1"/>
    </source>
</evidence>
<dbReference type="Gene3D" id="1.10.760.10">
    <property type="entry name" value="Cytochrome c-like domain"/>
    <property type="match status" value="2"/>
</dbReference>
<keyword evidence="7 9" id="KW-0408">Iron</keyword>
<evidence type="ECO:0000313" key="12">
    <source>
        <dbReference type="EMBL" id="TFW33197.1"/>
    </source>
</evidence>
<dbReference type="PIRSF" id="PIRSF000294">
    <property type="entry name" value="Cytochrome-c_peroxidase"/>
    <property type="match status" value="1"/>
</dbReference>
<dbReference type="GO" id="GO:0004130">
    <property type="term" value="F:cytochrome-c peroxidase activity"/>
    <property type="evidence" value="ECO:0007669"/>
    <property type="project" value="TreeGrafter"/>
</dbReference>
<dbReference type="AlphaFoldDB" id="A0A4Y9T5P9"/>
<keyword evidence="13" id="KW-1185">Reference proteome</keyword>
<feature type="binding site" description="covalent" evidence="8">
    <location>
        <position position="269"/>
    </location>
    <ligand>
        <name>heme c</name>
        <dbReference type="ChEBI" id="CHEBI:61717"/>
        <label>2</label>
    </ligand>
</feature>
<feature type="domain" description="Cytochrome c" evidence="11">
    <location>
        <begin position="66"/>
        <end position="177"/>
    </location>
</feature>
<evidence type="ECO:0000256" key="10">
    <source>
        <dbReference type="SAM" id="SignalP"/>
    </source>
</evidence>
<dbReference type="RefSeq" id="WP_135189134.1">
    <property type="nucleotide sequence ID" value="NZ_SPUM01000044.1"/>
</dbReference>
<evidence type="ECO:0000256" key="2">
    <source>
        <dbReference type="ARBA" id="ARBA00022617"/>
    </source>
</evidence>
<feature type="binding site" description="covalent" evidence="8">
    <location>
        <position position="91"/>
    </location>
    <ligand>
        <name>heme c</name>
        <dbReference type="ChEBI" id="CHEBI:61717"/>
        <label>1</label>
    </ligand>
</feature>
<keyword evidence="5" id="KW-0574">Periplasm</keyword>
<dbReference type="InterPro" id="IPR009056">
    <property type="entry name" value="Cyt_c-like_dom"/>
</dbReference>
<dbReference type="InterPro" id="IPR051395">
    <property type="entry name" value="Cytochrome_c_Peroxidase/MauG"/>
</dbReference>
<comment type="PTM">
    <text evidence="8">Binds 2 heme groups per subunit.</text>
</comment>
<comment type="subcellular location">
    <subcellularLocation>
        <location evidence="1">Periplasm</location>
    </subcellularLocation>
</comment>
<keyword evidence="3 9" id="KW-0479">Metal-binding</keyword>
<accession>A0A4Y9T5P9</accession>
<dbReference type="PANTHER" id="PTHR30600:SF10">
    <property type="entry name" value="BLL6722 PROTEIN"/>
    <property type="match status" value="1"/>
</dbReference>
<feature type="signal peptide" evidence="10">
    <location>
        <begin position="1"/>
        <end position="23"/>
    </location>
</feature>
<dbReference type="GO" id="GO:0020037">
    <property type="term" value="F:heme binding"/>
    <property type="evidence" value="ECO:0007669"/>
    <property type="project" value="InterPro"/>
</dbReference>
<protein>
    <submittedName>
        <fullName evidence="12">C-type cytochrome</fullName>
    </submittedName>
</protein>